<dbReference type="InterPro" id="IPR020904">
    <property type="entry name" value="Sc_DH/Rdtase_CS"/>
</dbReference>
<dbReference type="EMBL" id="CACSIP010000002">
    <property type="protein sequence ID" value="CAA0089346.1"/>
    <property type="molecule type" value="Genomic_DNA"/>
</dbReference>
<dbReference type="PRINTS" id="PR00081">
    <property type="entry name" value="GDHRDH"/>
</dbReference>
<reference evidence="5 6" key="1">
    <citation type="submission" date="2019-11" db="EMBL/GenBank/DDBJ databases">
        <authorList>
            <person name="Holert J."/>
        </authorList>
    </citation>
    <scope>NUCLEOTIDE SEQUENCE [LARGE SCALE GENOMIC DNA]</scope>
    <source>
        <strain evidence="5">BC8_1</strain>
    </source>
</reference>
<evidence type="ECO:0000313" key="5">
    <source>
        <dbReference type="EMBL" id="CAA0089346.1"/>
    </source>
</evidence>
<dbReference type="Pfam" id="PF00106">
    <property type="entry name" value="adh_short"/>
    <property type="match status" value="1"/>
</dbReference>
<sequence length="313" mass="32685">MSSLPTKEMVVPAPLNGRVVLVTGGGRGIGRSHCHALAQLGAAVVVNDPGVGRDGEGRSEGARLAGTVVDEIERAGGTAIAHTGSVAIWDDAADMVHTAIDTFGTLTGVVNNAGILRDATVVSTTESDWDAVIAVHLKGTVAVTHHACNYWRNQFKAGNRIEARVVNTVSGSGLWGNIGQSAYGAAKAAVANFTTAVALEADRYGVTANAISPLAMSRMSEQLLADRADDPALDPGRSSAVVAWLQSVESAWLTGQILRINGDTLTRIHGFTEAPPRYRAADGVALQFSEIGSAARWLWDTLPRGLAGPLPHR</sequence>
<keyword evidence="2 5" id="KW-0560">Oxidoreductase</keyword>
<evidence type="ECO:0000256" key="2">
    <source>
        <dbReference type="ARBA" id="ARBA00023002"/>
    </source>
</evidence>
<feature type="domain" description="Ketoreductase" evidence="4">
    <location>
        <begin position="18"/>
        <end position="216"/>
    </location>
</feature>
<dbReference type="PANTHER" id="PTHR45024:SF2">
    <property type="entry name" value="SCP2 DOMAIN-CONTAINING PROTEIN"/>
    <property type="match status" value="1"/>
</dbReference>
<dbReference type="SMART" id="SM00822">
    <property type="entry name" value="PKS_KR"/>
    <property type="match status" value="1"/>
</dbReference>
<dbReference type="InterPro" id="IPR036291">
    <property type="entry name" value="NAD(P)-bd_dom_sf"/>
</dbReference>
<protein>
    <submittedName>
        <fullName evidence="5">Short-chain type dehydrogenase/reductase</fullName>
        <ecNumber evidence="5">1.1.1.-</ecNumber>
    </submittedName>
</protein>
<proteinExistence type="inferred from homology"/>
<dbReference type="InterPro" id="IPR057326">
    <property type="entry name" value="KR_dom"/>
</dbReference>
<dbReference type="InterPro" id="IPR051687">
    <property type="entry name" value="Peroxisomal_Beta-Oxidation"/>
</dbReference>
<evidence type="ECO:0000256" key="1">
    <source>
        <dbReference type="ARBA" id="ARBA00006484"/>
    </source>
</evidence>
<gene>
    <name evidence="5" type="ORF">AELLOGFF_02533</name>
</gene>
<comment type="similarity">
    <text evidence="1 3">Belongs to the short-chain dehydrogenases/reductases (SDR) family.</text>
</comment>
<dbReference type="PANTHER" id="PTHR45024">
    <property type="entry name" value="DEHYDROGENASES, SHORT CHAIN"/>
    <property type="match status" value="1"/>
</dbReference>
<dbReference type="Proteomes" id="UP000430146">
    <property type="component" value="Unassembled WGS sequence"/>
</dbReference>
<dbReference type="AlphaFoldDB" id="A0A5S9NHX9"/>
<dbReference type="PRINTS" id="PR00080">
    <property type="entry name" value="SDRFAMILY"/>
</dbReference>
<dbReference type="SUPFAM" id="SSF51735">
    <property type="entry name" value="NAD(P)-binding Rossmann-fold domains"/>
    <property type="match status" value="1"/>
</dbReference>
<evidence type="ECO:0000256" key="3">
    <source>
        <dbReference type="RuleBase" id="RU000363"/>
    </source>
</evidence>
<name>A0A5S9NHX9_MYCVN</name>
<dbReference type="GO" id="GO:0016491">
    <property type="term" value="F:oxidoreductase activity"/>
    <property type="evidence" value="ECO:0007669"/>
    <property type="project" value="UniProtKB-KW"/>
</dbReference>
<dbReference type="Gene3D" id="3.40.50.720">
    <property type="entry name" value="NAD(P)-binding Rossmann-like Domain"/>
    <property type="match status" value="1"/>
</dbReference>
<organism evidence="5 6">
    <name type="scientific">Mycolicibacterium vanbaalenii</name>
    <name type="common">Mycobacterium vanbaalenii</name>
    <dbReference type="NCBI Taxonomy" id="110539"/>
    <lineage>
        <taxon>Bacteria</taxon>
        <taxon>Bacillati</taxon>
        <taxon>Actinomycetota</taxon>
        <taxon>Actinomycetes</taxon>
        <taxon>Mycobacteriales</taxon>
        <taxon>Mycobacteriaceae</taxon>
        <taxon>Mycolicibacterium</taxon>
    </lineage>
</organism>
<dbReference type="EC" id="1.1.1.-" evidence="5"/>
<accession>A0A5S9NHX9</accession>
<keyword evidence="6" id="KW-1185">Reference proteome</keyword>
<dbReference type="InterPro" id="IPR002347">
    <property type="entry name" value="SDR_fam"/>
</dbReference>
<evidence type="ECO:0000313" key="6">
    <source>
        <dbReference type="Proteomes" id="UP000430146"/>
    </source>
</evidence>
<evidence type="ECO:0000259" key="4">
    <source>
        <dbReference type="SMART" id="SM00822"/>
    </source>
</evidence>
<dbReference type="PROSITE" id="PS00061">
    <property type="entry name" value="ADH_SHORT"/>
    <property type="match status" value="1"/>
</dbReference>